<dbReference type="AlphaFoldDB" id="A0A068V5F3"/>
<feature type="transmembrane region" description="Helical" evidence="1">
    <location>
        <begin position="84"/>
        <end position="104"/>
    </location>
</feature>
<dbReference type="InterPro" id="IPR008417">
    <property type="entry name" value="BAP29/BAP31"/>
</dbReference>
<dbReference type="PhylomeDB" id="A0A068V5F3"/>
<protein>
    <recommendedName>
        <fullName evidence="1">Endoplasmic reticulum transmembrane protein</fullName>
    </recommendedName>
</protein>
<reference evidence="3" key="1">
    <citation type="journal article" date="2014" name="Science">
        <title>The coffee genome provides insight into the convergent evolution of caffeine biosynthesis.</title>
        <authorList>
            <person name="Denoeud F."/>
            <person name="Carretero-Paulet L."/>
            <person name="Dereeper A."/>
            <person name="Droc G."/>
            <person name="Guyot R."/>
            <person name="Pietrella M."/>
            <person name="Zheng C."/>
            <person name="Alberti A."/>
            <person name="Anthony F."/>
            <person name="Aprea G."/>
            <person name="Aury J.M."/>
            <person name="Bento P."/>
            <person name="Bernard M."/>
            <person name="Bocs S."/>
            <person name="Campa C."/>
            <person name="Cenci A."/>
            <person name="Combes M.C."/>
            <person name="Crouzillat D."/>
            <person name="Da Silva C."/>
            <person name="Daddiego L."/>
            <person name="De Bellis F."/>
            <person name="Dussert S."/>
            <person name="Garsmeur O."/>
            <person name="Gayraud T."/>
            <person name="Guignon V."/>
            <person name="Jahn K."/>
            <person name="Jamilloux V."/>
            <person name="Joet T."/>
            <person name="Labadie K."/>
            <person name="Lan T."/>
            <person name="Leclercq J."/>
            <person name="Lepelley M."/>
            <person name="Leroy T."/>
            <person name="Li L.T."/>
            <person name="Librado P."/>
            <person name="Lopez L."/>
            <person name="Munoz A."/>
            <person name="Noel B."/>
            <person name="Pallavicini A."/>
            <person name="Perrotta G."/>
            <person name="Poncet V."/>
            <person name="Pot D."/>
            <person name="Priyono X."/>
            <person name="Rigoreau M."/>
            <person name="Rouard M."/>
            <person name="Rozas J."/>
            <person name="Tranchant-Dubreuil C."/>
            <person name="VanBuren R."/>
            <person name="Zhang Q."/>
            <person name="Andrade A.C."/>
            <person name="Argout X."/>
            <person name="Bertrand B."/>
            <person name="de Kochko A."/>
            <person name="Graziosi G."/>
            <person name="Henry R.J."/>
            <person name="Jayarama X."/>
            <person name="Ming R."/>
            <person name="Nagai C."/>
            <person name="Rounsley S."/>
            <person name="Sankoff D."/>
            <person name="Giuliano G."/>
            <person name="Albert V.A."/>
            <person name="Wincker P."/>
            <person name="Lashermes P."/>
        </authorList>
    </citation>
    <scope>NUCLEOTIDE SEQUENCE [LARGE SCALE GENOMIC DNA]</scope>
    <source>
        <strain evidence="3">cv. DH200-94</strain>
    </source>
</reference>
<dbReference type="GO" id="GO:0006886">
    <property type="term" value="P:intracellular protein transport"/>
    <property type="evidence" value="ECO:0007669"/>
    <property type="project" value="UniProtKB-UniRule"/>
</dbReference>
<gene>
    <name evidence="2" type="ORF">GSCOC_T00015859001</name>
</gene>
<name>A0A068V5F3_COFCA</name>
<keyword evidence="1" id="KW-0256">Endoplasmic reticulum</keyword>
<dbReference type="PANTHER" id="PTHR12701:SF36">
    <property type="entry name" value="ENDOPLASMIC RETICULUM TRANSMEMBRANE PROTEIN"/>
    <property type="match status" value="1"/>
</dbReference>
<dbReference type="OrthoDB" id="435607at2759"/>
<comment type="subcellular location">
    <subcellularLocation>
        <location evidence="1">Endoplasmic reticulum membrane</location>
        <topology evidence="1">Multi-pass membrane protein</topology>
    </subcellularLocation>
</comment>
<dbReference type="GO" id="GO:0006888">
    <property type="term" value="P:endoplasmic reticulum to Golgi vesicle-mediated transport"/>
    <property type="evidence" value="ECO:0007669"/>
    <property type="project" value="UniProtKB-UniRule"/>
</dbReference>
<comment type="function">
    <text evidence="1">May play a role in anterograde transport of membrane proteins from the endoplasmic reticulum to the Golgi.</text>
</comment>
<comment type="similarity">
    <text evidence="1">Belongs to the BCAP29/BCAP31 family.</text>
</comment>
<evidence type="ECO:0000256" key="1">
    <source>
        <dbReference type="RuleBase" id="RU367026"/>
    </source>
</evidence>
<accession>A0A068V5F3</accession>
<keyword evidence="1" id="KW-0472">Membrane</keyword>
<dbReference type="PANTHER" id="PTHR12701">
    <property type="entry name" value="BCR-ASSOCIATED PROTEIN, BAP"/>
    <property type="match status" value="1"/>
</dbReference>
<keyword evidence="1" id="KW-0931">ER-Golgi transport</keyword>
<dbReference type="GO" id="GO:0005789">
    <property type="term" value="C:endoplasmic reticulum membrane"/>
    <property type="evidence" value="ECO:0007669"/>
    <property type="project" value="UniProtKB-SubCell"/>
</dbReference>
<proteinExistence type="inferred from homology"/>
<dbReference type="Proteomes" id="UP000295252">
    <property type="component" value="Chromosome VIII"/>
</dbReference>
<sequence>MIQPFSALVIAEVVLILTLLFRTPLRKPTVMMVDKMKQGRGPVVAKTVAGTLFMIFISTLNNIMKIQNRAVEAGTINPTDQILLVNHILEAILLGFSLFLGVMIDRLHYYIKELHRLRKSLEATKKSNYETDQD</sequence>
<dbReference type="InParanoid" id="A0A068V5F3"/>
<keyword evidence="1" id="KW-0812">Transmembrane</keyword>
<evidence type="ECO:0000313" key="2">
    <source>
        <dbReference type="EMBL" id="CDP15777.1"/>
    </source>
</evidence>
<dbReference type="EMBL" id="HG739192">
    <property type="protein sequence ID" value="CDP15777.1"/>
    <property type="molecule type" value="Genomic_DNA"/>
</dbReference>
<keyword evidence="3" id="KW-1185">Reference proteome</keyword>
<feature type="transmembrane region" description="Helical" evidence="1">
    <location>
        <begin position="43"/>
        <end position="64"/>
    </location>
</feature>
<dbReference type="Gramene" id="CDP15777">
    <property type="protein sequence ID" value="CDP15777"/>
    <property type="gene ID" value="GSCOC_T00015859001"/>
</dbReference>
<keyword evidence="1" id="KW-0653">Protein transport</keyword>
<keyword evidence="1" id="KW-1133">Transmembrane helix</keyword>
<organism evidence="2 3">
    <name type="scientific">Coffea canephora</name>
    <name type="common">Robusta coffee</name>
    <dbReference type="NCBI Taxonomy" id="49390"/>
    <lineage>
        <taxon>Eukaryota</taxon>
        <taxon>Viridiplantae</taxon>
        <taxon>Streptophyta</taxon>
        <taxon>Embryophyta</taxon>
        <taxon>Tracheophyta</taxon>
        <taxon>Spermatophyta</taxon>
        <taxon>Magnoliopsida</taxon>
        <taxon>eudicotyledons</taxon>
        <taxon>Gunneridae</taxon>
        <taxon>Pentapetalae</taxon>
        <taxon>asterids</taxon>
        <taxon>lamiids</taxon>
        <taxon>Gentianales</taxon>
        <taxon>Rubiaceae</taxon>
        <taxon>Ixoroideae</taxon>
        <taxon>Gardenieae complex</taxon>
        <taxon>Bertiereae - Coffeeae clade</taxon>
        <taxon>Coffeeae</taxon>
        <taxon>Coffea</taxon>
    </lineage>
</organism>
<evidence type="ECO:0000313" key="3">
    <source>
        <dbReference type="Proteomes" id="UP000295252"/>
    </source>
</evidence>
<dbReference type="OMA" id="VMFANRL"/>
<dbReference type="GO" id="GO:0070973">
    <property type="term" value="P:protein localization to endoplasmic reticulum exit site"/>
    <property type="evidence" value="ECO:0007669"/>
    <property type="project" value="UniProtKB-UniRule"/>
</dbReference>
<dbReference type="STRING" id="49390.A0A068V5F3"/>
<keyword evidence="1" id="KW-0813">Transport</keyword>
<feature type="transmembrane region" description="Helical" evidence="1">
    <location>
        <begin position="6"/>
        <end position="22"/>
    </location>
</feature>